<dbReference type="AlphaFoldDB" id="A0A8D8MMH5"/>
<dbReference type="EMBL" id="HBUE01058451">
    <property type="protein sequence ID" value="CAG6467429.1"/>
    <property type="molecule type" value="Transcribed_RNA"/>
</dbReference>
<name>A0A8D8MMH5_CULPI</name>
<organism evidence="1">
    <name type="scientific">Culex pipiens</name>
    <name type="common">House mosquito</name>
    <dbReference type="NCBI Taxonomy" id="7175"/>
    <lineage>
        <taxon>Eukaryota</taxon>
        <taxon>Metazoa</taxon>
        <taxon>Ecdysozoa</taxon>
        <taxon>Arthropoda</taxon>
        <taxon>Hexapoda</taxon>
        <taxon>Insecta</taxon>
        <taxon>Pterygota</taxon>
        <taxon>Neoptera</taxon>
        <taxon>Endopterygota</taxon>
        <taxon>Diptera</taxon>
        <taxon>Nematocera</taxon>
        <taxon>Culicoidea</taxon>
        <taxon>Culicidae</taxon>
        <taxon>Culicinae</taxon>
        <taxon>Culicini</taxon>
        <taxon>Culex</taxon>
        <taxon>Culex</taxon>
    </lineage>
</organism>
<protein>
    <submittedName>
        <fullName evidence="1">(northern house mosquito) hypothetical protein</fullName>
    </submittedName>
</protein>
<proteinExistence type="predicted"/>
<dbReference type="EMBL" id="HBUE01316210">
    <property type="protein sequence ID" value="CAG6585774.1"/>
    <property type="molecule type" value="Transcribed_RNA"/>
</dbReference>
<sequence length="114" mass="12917">MVRNWSPRGPRGECGVWYEYHDVWARWRFARCRPFPGTVARSSCSGDSTTSLKTAQGRHRLRPHRHWETVGSDGLRWGLTDAATPAVSSVAFRSWDLPAGTRCRKRSASKVMKG</sequence>
<dbReference type="EMBL" id="HBUE01209799">
    <property type="protein sequence ID" value="CAG6533874.1"/>
    <property type="molecule type" value="Transcribed_RNA"/>
</dbReference>
<evidence type="ECO:0000313" key="1">
    <source>
        <dbReference type="EMBL" id="CAG6533874.1"/>
    </source>
</evidence>
<reference evidence="1" key="1">
    <citation type="submission" date="2021-05" db="EMBL/GenBank/DDBJ databases">
        <authorList>
            <person name="Alioto T."/>
            <person name="Alioto T."/>
            <person name="Gomez Garrido J."/>
        </authorList>
    </citation>
    <scope>NUCLEOTIDE SEQUENCE</scope>
</reference>
<accession>A0A8D8MMH5</accession>